<accession>A0A927EYL4</accession>
<dbReference type="InterPro" id="IPR024344">
    <property type="entry name" value="MDMPI_metal-binding"/>
</dbReference>
<organism evidence="3 4">
    <name type="scientific">Streptomyces chumphonensis</name>
    <dbReference type="NCBI Taxonomy" id="1214925"/>
    <lineage>
        <taxon>Bacteria</taxon>
        <taxon>Bacillati</taxon>
        <taxon>Actinomycetota</taxon>
        <taxon>Actinomycetes</taxon>
        <taxon>Kitasatosporales</taxon>
        <taxon>Streptomycetaceae</taxon>
        <taxon>Streptomyces</taxon>
    </lineage>
</organism>
<keyword evidence="4" id="KW-1185">Reference proteome</keyword>
<dbReference type="RefSeq" id="WP_191208356.1">
    <property type="nucleotide sequence ID" value="NZ_BAABKL010000023.1"/>
</dbReference>
<evidence type="ECO:0000259" key="1">
    <source>
        <dbReference type="Pfam" id="PF07398"/>
    </source>
</evidence>
<dbReference type="GO" id="GO:0005886">
    <property type="term" value="C:plasma membrane"/>
    <property type="evidence" value="ECO:0007669"/>
    <property type="project" value="TreeGrafter"/>
</dbReference>
<evidence type="ECO:0000313" key="4">
    <source>
        <dbReference type="Proteomes" id="UP000632289"/>
    </source>
</evidence>
<dbReference type="AlphaFoldDB" id="A0A927EYL4"/>
<proteinExistence type="predicted"/>
<dbReference type="EMBL" id="JACXYU010000002">
    <property type="protein sequence ID" value="MBD3931039.1"/>
    <property type="molecule type" value="Genomic_DNA"/>
</dbReference>
<gene>
    <name evidence="3" type="ORF">IF129_05620</name>
</gene>
<dbReference type="Pfam" id="PF11716">
    <property type="entry name" value="MDMPI_N"/>
    <property type="match status" value="1"/>
</dbReference>
<dbReference type="SUPFAM" id="SSF55718">
    <property type="entry name" value="SCP-like"/>
    <property type="match status" value="1"/>
</dbReference>
<dbReference type="InterPro" id="IPR034660">
    <property type="entry name" value="DinB/YfiT-like"/>
</dbReference>
<dbReference type="SUPFAM" id="SSF109854">
    <property type="entry name" value="DinB/YfiT-like putative metalloenzymes"/>
    <property type="match status" value="1"/>
</dbReference>
<dbReference type="Proteomes" id="UP000632289">
    <property type="component" value="Unassembled WGS sequence"/>
</dbReference>
<dbReference type="InterPro" id="IPR036527">
    <property type="entry name" value="SCP2_sterol-bd_dom_sf"/>
</dbReference>
<feature type="domain" description="Mycothiol-dependent maleylpyruvate isomerase metal-binding" evidence="2">
    <location>
        <begin position="7"/>
        <end position="129"/>
    </location>
</feature>
<feature type="domain" description="MDMPI C-terminal" evidence="1">
    <location>
        <begin position="144"/>
        <end position="239"/>
    </location>
</feature>
<evidence type="ECO:0000259" key="2">
    <source>
        <dbReference type="Pfam" id="PF11716"/>
    </source>
</evidence>
<keyword evidence="3" id="KW-0413">Isomerase</keyword>
<evidence type="ECO:0000313" key="3">
    <source>
        <dbReference type="EMBL" id="MBD3931039.1"/>
    </source>
</evidence>
<reference evidence="3" key="1">
    <citation type="submission" date="2020-09" db="EMBL/GenBank/DDBJ databases">
        <title>Secondary metabolite and genome analysis of marine Streptomyces chumphonensis KK1-2T.</title>
        <authorList>
            <person name="Phongsopitanun W."/>
            <person name="Kanchanasin P."/>
            <person name="Pittayakhajonwut P."/>
            <person name="Suwanborirux K."/>
            <person name="Tanasupawat S."/>
        </authorList>
    </citation>
    <scope>NUCLEOTIDE SEQUENCE</scope>
    <source>
        <strain evidence="3">KK1-2</strain>
    </source>
</reference>
<dbReference type="GO" id="GO:0046872">
    <property type="term" value="F:metal ion binding"/>
    <property type="evidence" value="ECO:0007669"/>
    <property type="project" value="InterPro"/>
</dbReference>
<dbReference type="NCBIfam" id="TIGR03083">
    <property type="entry name" value="maleylpyruvate isomerase family mycothiol-dependent enzyme"/>
    <property type="match status" value="1"/>
</dbReference>
<dbReference type="InterPro" id="IPR010872">
    <property type="entry name" value="MDMPI_C-term_domain"/>
</dbReference>
<protein>
    <submittedName>
        <fullName evidence="3">Maleylpyruvate isomerase family mycothiol-dependent enzyme</fullName>
    </submittedName>
</protein>
<dbReference type="GO" id="GO:0016853">
    <property type="term" value="F:isomerase activity"/>
    <property type="evidence" value="ECO:0007669"/>
    <property type="project" value="UniProtKB-KW"/>
</dbReference>
<comment type="caution">
    <text evidence="3">The sequence shown here is derived from an EMBL/GenBank/DDBJ whole genome shotgun (WGS) entry which is preliminary data.</text>
</comment>
<dbReference type="PANTHER" id="PTHR40758:SF1">
    <property type="entry name" value="CONSERVED PROTEIN"/>
    <property type="match status" value="1"/>
</dbReference>
<dbReference type="PANTHER" id="PTHR40758">
    <property type="entry name" value="CONSERVED PROTEIN"/>
    <property type="match status" value="1"/>
</dbReference>
<dbReference type="Pfam" id="PF07398">
    <property type="entry name" value="MDMPI_C"/>
    <property type="match status" value="1"/>
</dbReference>
<name>A0A927EYL4_9ACTN</name>
<dbReference type="InterPro" id="IPR017517">
    <property type="entry name" value="Maleyloyr_isom"/>
</dbReference>
<sequence length="246" mass="26778">MRTTDHLHALTREGEALLSAAERAGWDATVPTCPGWRVRDLVIHQGHVHRWAADTVAERRAAPAPRASDDVPDATLARWYREGHARLLDTLSGAPEDVECWTFLPGSPTPLAFWARRQAHETAIHRVDAELAAGTERPEVDAALAADGIDELLAGILTRDRSRLRAEKPCVLRVRTRDAGTERTWTVRVTSAVPAVTEGGHGRADCTVSGPASLLYTALWNRAELTAATVEGDPGLAARWRELSAV</sequence>